<evidence type="ECO:0000259" key="2">
    <source>
        <dbReference type="Pfam" id="PF00296"/>
    </source>
</evidence>
<sequence>MDVSVVAAAREDDSPADEPLRIAMVADRLGYREVWVGEGPTWDAFVLATTIGLATDHVALAVGPVPVHVRDPMTVVRGAASVAAVISRPVGVALGASSVRVVEGVHGRSRARAATVLAESAQAVRNLMDSVPGDEIAPGSGFRRRLPPPGGTLTVAAFGDRAIAVAAEHADRMVLDVVSPEQVGELHAKLDTAAKRAGRTSPPRLAAWLPAAVDPTPESRTQILRSLVGYLTVRGYSDMFTAAGFGEAVELARTGAAPETLLAALPPEAATTVGLVGDADAVRSRMDAYAAAGLDEVALVPATSGDPGGQRTLTALAT</sequence>
<dbReference type="PANTHER" id="PTHR43244:SF1">
    <property type="entry name" value="5,10-METHYLENETETRAHYDROMETHANOPTERIN REDUCTASE"/>
    <property type="match status" value="1"/>
</dbReference>
<reference evidence="3 4" key="1">
    <citation type="submission" date="2020-02" db="EMBL/GenBank/DDBJ databases">
        <title>Whole-genome analyses of novel actinobacteria.</title>
        <authorList>
            <person name="Sahin N."/>
            <person name="Gencbay T."/>
        </authorList>
    </citation>
    <scope>NUCLEOTIDE SEQUENCE [LARGE SCALE GENOMIC DNA]</scope>
    <source>
        <strain evidence="3 4">HC44</strain>
    </source>
</reference>
<dbReference type="InterPro" id="IPR050564">
    <property type="entry name" value="F420-G6PD/mer"/>
</dbReference>
<dbReference type="Proteomes" id="UP000472335">
    <property type="component" value="Unassembled WGS sequence"/>
</dbReference>
<gene>
    <name evidence="3" type="ORF">G5C60_02110</name>
</gene>
<dbReference type="InterPro" id="IPR022526">
    <property type="entry name" value="F420_Rv3093c"/>
</dbReference>
<dbReference type="NCBIfam" id="TIGR03841">
    <property type="entry name" value="F420_Rv3093c"/>
    <property type="match status" value="1"/>
</dbReference>
<name>A0A6G4UXN2_9ACTN</name>
<protein>
    <submittedName>
        <fullName evidence="3">LLM class F420-dependent oxidoreductase</fullName>
        <ecNumber evidence="3">1.-.-.-</ecNumber>
    </submittedName>
</protein>
<accession>A0A6G4UXN2</accession>
<dbReference type="RefSeq" id="WP_165254420.1">
    <property type="nucleotide sequence ID" value="NZ_JAAKZY010000004.1"/>
</dbReference>
<organism evidence="3 4">
    <name type="scientific">Streptomyces scabichelini</name>
    <dbReference type="NCBI Taxonomy" id="2711217"/>
    <lineage>
        <taxon>Bacteria</taxon>
        <taxon>Bacillati</taxon>
        <taxon>Actinomycetota</taxon>
        <taxon>Actinomycetes</taxon>
        <taxon>Kitasatosporales</taxon>
        <taxon>Streptomycetaceae</taxon>
        <taxon>Streptomyces</taxon>
    </lineage>
</organism>
<feature type="domain" description="Luciferase-like" evidence="2">
    <location>
        <begin position="10"/>
        <end position="295"/>
    </location>
</feature>
<evidence type="ECO:0000313" key="4">
    <source>
        <dbReference type="Proteomes" id="UP000472335"/>
    </source>
</evidence>
<dbReference type="Pfam" id="PF00296">
    <property type="entry name" value="Bac_luciferase"/>
    <property type="match status" value="1"/>
</dbReference>
<dbReference type="InterPro" id="IPR036661">
    <property type="entry name" value="Luciferase-like_sf"/>
</dbReference>
<dbReference type="SUPFAM" id="SSF51679">
    <property type="entry name" value="Bacterial luciferase-like"/>
    <property type="match status" value="1"/>
</dbReference>
<dbReference type="EC" id="1.-.-.-" evidence="3"/>
<dbReference type="PANTHER" id="PTHR43244">
    <property type="match status" value="1"/>
</dbReference>
<dbReference type="AlphaFoldDB" id="A0A6G4UXN2"/>
<dbReference type="GO" id="GO:0016705">
    <property type="term" value="F:oxidoreductase activity, acting on paired donors, with incorporation or reduction of molecular oxygen"/>
    <property type="evidence" value="ECO:0007669"/>
    <property type="project" value="InterPro"/>
</dbReference>
<evidence type="ECO:0000313" key="3">
    <source>
        <dbReference type="EMBL" id="NGO06499.1"/>
    </source>
</evidence>
<dbReference type="Gene3D" id="3.20.20.30">
    <property type="entry name" value="Luciferase-like domain"/>
    <property type="match status" value="1"/>
</dbReference>
<comment type="caution">
    <text evidence="3">The sequence shown here is derived from an EMBL/GenBank/DDBJ whole genome shotgun (WGS) entry which is preliminary data.</text>
</comment>
<keyword evidence="1 3" id="KW-0560">Oxidoreductase</keyword>
<dbReference type="EMBL" id="JAAKZY010000004">
    <property type="protein sequence ID" value="NGO06499.1"/>
    <property type="molecule type" value="Genomic_DNA"/>
</dbReference>
<keyword evidence="4" id="KW-1185">Reference proteome</keyword>
<evidence type="ECO:0000256" key="1">
    <source>
        <dbReference type="ARBA" id="ARBA00023002"/>
    </source>
</evidence>
<proteinExistence type="predicted"/>
<dbReference type="InterPro" id="IPR011251">
    <property type="entry name" value="Luciferase-like_dom"/>
</dbReference>